<evidence type="ECO:0000313" key="9">
    <source>
        <dbReference type="WBParaSite" id="nRc.2.0.1.t22022-RA"/>
    </source>
</evidence>
<dbReference type="GO" id="GO:0008270">
    <property type="term" value="F:zinc ion binding"/>
    <property type="evidence" value="ECO:0007669"/>
    <property type="project" value="UniProtKB-KW"/>
</dbReference>
<evidence type="ECO:0000256" key="2">
    <source>
        <dbReference type="ARBA" id="ARBA00022723"/>
    </source>
</evidence>
<dbReference type="PROSITE" id="PS50174">
    <property type="entry name" value="G_PATCH"/>
    <property type="match status" value="1"/>
</dbReference>
<dbReference type="Pfam" id="PF01585">
    <property type="entry name" value="G-patch"/>
    <property type="match status" value="1"/>
</dbReference>
<evidence type="ECO:0000256" key="1">
    <source>
        <dbReference type="ARBA" id="ARBA00004123"/>
    </source>
</evidence>
<dbReference type="GO" id="GO:0000978">
    <property type="term" value="F:RNA polymerase II cis-regulatory region sequence-specific DNA binding"/>
    <property type="evidence" value="ECO:0007669"/>
    <property type="project" value="TreeGrafter"/>
</dbReference>
<name>A0A915J6C8_ROMCU</name>
<dbReference type="PANTHER" id="PTHR46297:SF1">
    <property type="entry name" value="ZINC FINGER CCCH-TYPE WITH G PATCH DOMAIN-CONTAINING PROTEIN"/>
    <property type="match status" value="1"/>
</dbReference>
<dbReference type="WBParaSite" id="nRc.2.0.1.t22022-RA">
    <property type="protein sequence ID" value="nRc.2.0.1.t22022-RA"/>
    <property type="gene ID" value="nRc.2.0.1.g22022"/>
</dbReference>
<evidence type="ECO:0000313" key="8">
    <source>
        <dbReference type="Proteomes" id="UP000887565"/>
    </source>
</evidence>
<dbReference type="SMART" id="SM00443">
    <property type="entry name" value="G_patch"/>
    <property type="match status" value="1"/>
</dbReference>
<keyword evidence="6" id="KW-0539">Nucleus</keyword>
<keyword evidence="8" id="KW-1185">Reference proteome</keyword>
<keyword evidence="4" id="KW-0862">Zinc</keyword>
<reference evidence="9" key="1">
    <citation type="submission" date="2022-11" db="UniProtKB">
        <authorList>
            <consortium name="WormBaseParasite"/>
        </authorList>
    </citation>
    <scope>IDENTIFICATION</scope>
</reference>
<dbReference type="GO" id="GO:0005634">
    <property type="term" value="C:nucleus"/>
    <property type="evidence" value="ECO:0007669"/>
    <property type="project" value="UniProtKB-SubCell"/>
</dbReference>
<proteinExistence type="predicted"/>
<feature type="domain" description="G-patch" evidence="7">
    <location>
        <begin position="108"/>
        <end position="154"/>
    </location>
</feature>
<evidence type="ECO:0000256" key="6">
    <source>
        <dbReference type="ARBA" id="ARBA00023242"/>
    </source>
</evidence>
<protein>
    <submittedName>
        <fullName evidence="9">G-patch domain-containing protein</fullName>
    </submittedName>
</protein>
<evidence type="ECO:0000256" key="5">
    <source>
        <dbReference type="ARBA" id="ARBA00023125"/>
    </source>
</evidence>
<accession>A0A915J6C8</accession>
<keyword evidence="5" id="KW-0238">DNA-binding</keyword>
<dbReference type="GO" id="GO:0001227">
    <property type="term" value="F:DNA-binding transcription repressor activity, RNA polymerase II-specific"/>
    <property type="evidence" value="ECO:0007669"/>
    <property type="project" value="TreeGrafter"/>
</dbReference>
<keyword evidence="3" id="KW-0863">Zinc-finger</keyword>
<sequence length="263" mass="30071">MEEYMNQLNQVQTALQNPDCPNRSDLIKLEQDLLELIALLIEENDDVQILEDHSEIEILNEVESDEKLDQNFDDLIGKMCKAPCPKESNLCLHTAQISDVCNLGDSGLKGIASKLMSKMGYVPGRGLGKESQGAVEPVEARLFRKGASLDNCSESSKKLSSFNLKDPLKMAKIRKKKQKLREKCENKQFLREKCKNLSGVFDFINEKLLADEQKKIKKLESTSSKNCPRTKEFDQNLNSLKIRERNLSDEMKNRSNRRNLMKF</sequence>
<keyword evidence="2" id="KW-0479">Metal-binding</keyword>
<dbReference type="AlphaFoldDB" id="A0A915J6C8"/>
<evidence type="ECO:0000256" key="4">
    <source>
        <dbReference type="ARBA" id="ARBA00022833"/>
    </source>
</evidence>
<organism evidence="8 9">
    <name type="scientific">Romanomermis culicivorax</name>
    <name type="common">Nematode worm</name>
    <dbReference type="NCBI Taxonomy" id="13658"/>
    <lineage>
        <taxon>Eukaryota</taxon>
        <taxon>Metazoa</taxon>
        <taxon>Ecdysozoa</taxon>
        <taxon>Nematoda</taxon>
        <taxon>Enoplea</taxon>
        <taxon>Dorylaimia</taxon>
        <taxon>Mermithida</taxon>
        <taxon>Mermithoidea</taxon>
        <taxon>Mermithidae</taxon>
        <taxon>Romanomermis</taxon>
    </lineage>
</organism>
<dbReference type="PANTHER" id="PTHR46297">
    <property type="entry name" value="ZINC FINGER CCCH-TYPE WITH G PATCH DOMAIN-CONTAINING PROTEIN"/>
    <property type="match status" value="1"/>
</dbReference>
<dbReference type="Proteomes" id="UP000887565">
    <property type="component" value="Unplaced"/>
</dbReference>
<dbReference type="InterPro" id="IPR000467">
    <property type="entry name" value="G_patch_dom"/>
</dbReference>
<evidence type="ECO:0000256" key="3">
    <source>
        <dbReference type="ARBA" id="ARBA00022771"/>
    </source>
</evidence>
<comment type="subcellular location">
    <subcellularLocation>
        <location evidence="1">Nucleus</location>
    </subcellularLocation>
</comment>
<evidence type="ECO:0000259" key="7">
    <source>
        <dbReference type="PROSITE" id="PS50174"/>
    </source>
</evidence>